<sequence length="492" mass="53136">MERGWMSRRRRWVWGVGFGSALLALAGGVLWLQGRDAALNAAPARRAAVLALPAQDSAVALGLRLPFTLLRQAAERAMPASFHLAAEPGADTPYDITIRRGAITLEEAGGRLRATLALTVDGTAGTGGGLARFLGLDRNPIDAAAEVQAVLGVGLDRDWCPRLDVKVDYRWTRAPRLEIVGGWWIDIEERVRAQVQTALAGLPAQLDALLPCNTVRAQALALWDPRSIRVQLPAAPPLFIGIAPQSVGLSEVAVEARDLRLVLGLRARTTIGSTPPPKAPPGFLPPLEALPAGSAARDGRLRLSIPVRAGYDMIRDWLMREFGRQDIPVETPLGTVGLRVTEIFVYPSAPAITLDVGFRADLPGRWPDTAGRVTISAEPVLEQDGTRIRLRDVKIGRDVDSLVWSALTLAFEQRIRAWVEEVAVYDLKPAMDDAMAELRRRLSDPAFTGGLAVTLTRPALRLERVVPENDALAILGTAEAGVEAEVRALPVP</sequence>
<comment type="caution">
    <text evidence="2">The sequence shown here is derived from an EMBL/GenBank/DDBJ whole genome shotgun (WGS) entry which is preliminary data.</text>
</comment>
<accession>A0ABS3KPI2</accession>
<proteinExistence type="predicted"/>
<feature type="transmembrane region" description="Helical" evidence="1">
    <location>
        <begin position="12"/>
        <end position="32"/>
    </location>
</feature>
<dbReference type="Pfam" id="PF14356">
    <property type="entry name" value="DUF4403"/>
    <property type="match status" value="1"/>
</dbReference>
<keyword evidence="1" id="KW-0812">Transmembrane</keyword>
<name>A0ABS3KPI2_9PROT</name>
<dbReference type="EMBL" id="JACTNG010000002">
    <property type="protein sequence ID" value="MBO1078261.1"/>
    <property type="molecule type" value="Genomic_DNA"/>
</dbReference>
<evidence type="ECO:0000313" key="2">
    <source>
        <dbReference type="EMBL" id="MBO1078261.1"/>
    </source>
</evidence>
<keyword evidence="3" id="KW-1185">Reference proteome</keyword>
<gene>
    <name evidence="2" type="ORF">IAI61_04400</name>
</gene>
<protein>
    <submittedName>
        <fullName evidence="2">DUF4403 family protein</fullName>
    </submittedName>
</protein>
<evidence type="ECO:0000256" key="1">
    <source>
        <dbReference type="SAM" id="Phobius"/>
    </source>
</evidence>
<organism evidence="2 3">
    <name type="scientific">Roseomonas haemaphysalidis</name>
    <dbReference type="NCBI Taxonomy" id="2768162"/>
    <lineage>
        <taxon>Bacteria</taxon>
        <taxon>Pseudomonadati</taxon>
        <taxon>Pseudomonadota</taxon>
        <taxon>Alphaproteobacteria</taxon>
        <taxon>Acetobacterales</taxon>
        <taxon>Roseomonadaceae</taxon>
        <taxon>Roseomonas</taxon>
    </lineage>
</organism>
<keyword evidence="1" id="KW-1133">Transmembrane helix</keyword>
<keyword evidence="1" id="KW-0472">Membrane</keyword>
<reference evidence="2 3" key="1">
    <citation type="submission" date="2020-09" db="EMBL/GenBank/DDBJ databases">
        <title>Roseomonas.</title>
        <authorList>
            <person name="Zhu W."/>
        </authorList>
    </citation>
    <scope>NUCLEOTIDE SEQUENCE [LARGE SCALE GENOMIC DNA]</scope>
    <source>
        <strain evidence="2 3">573</strain>
    </source>
</reference>
<evidence type="ECO:0000313" key="3">
    <source>
        <dbReference type="Proteomes" id="UP001518989"/>
    </source>
</evidence>
<dbReference type="InterPro" id="IPR025515">
    <property type="entry name" value="DUF4403"/>
</dbReference>
<dbReference type="Proteomes" id="UP001518989">
    <property type="component" value="Unassembled WGS sequence"/>
</dbReference>